<evidence type="ECO:0000256" key="1">
    <source>
        <dbReference type="SAM" id="MobiDB-lite"/>
    </source>
</evidence>
<organism evidence="2 3">
    <name type="scientific">Portunus trituberculatus</name>
    <name type="common">Swimming crab</name>
    <name type="synonym">Neptunus trituberculatus</name>
    <dbReference type="NCBI Taxonomy" id="210409"/>
    <lineage>
        <taxon>Eukaryota</taxon>
        <taxon>Metazoa</taxon>
        <taxon>Ecdysozoa</taxon>
        <taxon>Arthropoda</taxon>
        <taxon>Crustacea</taxon>
        <taxon>Multicrustacea</taxon>
        <taxon>Malacostraca</taxon>
        <taxon>Eumalacostraca</taxon>
        <taxon>Eucarida</taxon>
        <taxon>Decapoda</taxon>
        <taxon>Pleocyemata</taxon>
        <taxon>Brachyura</taxon>
        <taxon>Eubrachyura</taxon>
        <taxon>Portunoidea</taxon>
        <taxon>Portunidae</taxon>
        <taxon>Portuninae</taxon>
        <taxon>Portunus</taxon>
    </lineage>
</organism>
<keyword evidence="3" id="KW-1185">Reference proteome</keyword>
<dbReference type="EMBL" id="VSRR010000504">
    <property type="protein sequence ID" value="MPC16415.1"/>
    <property type="molecule type" value="Genomic_DNA"/>
</dbReference>
<feature type="region of interest" description="Disordered" evidence="1">
    <location>
        <begin position="101"/>
        <end position="145"/>
    </location>
</feature>
<proteinExistence type="predicted"/>
<evidence type="ECO:0000313" key="3">
    <source>
        <dbReference type="Proteomes" id="UP000324222"/>
    </source>
</evidence>
<feature type="compositionally biased region" description="Basic and acidic residues" evidence="1">
    <location>
        <begin position="107"/>
        <end position="116"/>
    </location>
</feature>
<evidence type="ECO:0000313" key="2">
    <source>
        <dbReference type="EMBL" id="MPC16415.1"/>
    </source>
</evidence>
<sequence length="145" mass="15866">MALCLKGRLVTYEGLARQLHAIQVPVLKACLRPMVEGRNSGRVDRSPCSLTPHNTYQRVSGDGMTSARHSNSPACRDFPNFATKACFNRNVELLHLDSATVGSRNSAKCDSEDRGAGEAGMTASSEEGRNVTVILRTRRECDKEK</sequence>
<name>A0A5B7D4U2_PORTR</name>
<comment type="caution">
    <text evidence="2">The sequence shown here is derived from an EMBL/GenBank/DDBJ whole genome shotgun (WGS) entry which is preliminary data.</text>
</comment>
<dbReference type="AlphaFoldDB" id="A0A5B7D4U2"/>
<reference evidence="2 3" key="1">
    <citation type="submission" date="2019-05" db="EMBL/GenBank/DDBJ databases">
        <title>Another draft genome of Portunus trituberculatus and its Hox gene families provides insights of decapod evolution.</title>
        <authorList>
            <person name="Jeong J.-H."/>
            <person name="Song I."/>
            <person name="Kim S."/>
            <person name="Choi T."/>
            <person name="Kim D."/>
            <person name="Ryu S."/>
            <person name="Kim W."/>
        </authorList>
    </citation>
    <scope>NUCLEOTIDE SEQUENCE [LARGE SCALE GENOMIC DNA]</scope>
    <source>
        <tissue evidence="2">Muscle</tissue>
    </source>
</reference>
<dbReference type="Proteomes" id="UP000324222">
    <property type="component" value="Unassembled WGS sequence"/>
</dbReference>
<protein>
    <submittedName>
        <fullName evidence="2">Uncharacterized protein</fullName>
    </submittedName>
</protein>
<accession>A0A5B7D4U2</accession>
<gene>
    <name evidence="2" type="ORF">E2C01_009238</name>
</gene>